<evidence type="ECO:0000313" key="10">
    <source>
        <dbReference type="Proteomes" id="UP000191040"/>
    </source>
</evidence>
<feature type="transmembrane region" description="Helical" evidence="7">
    <location>
        <begin position="351"/>
        <end position="375"/>
    </location>
</feature>
<dbReference type="STRING" id="1736691.SAMN06295964_1477"/>
<dbReference type="OrthoDB" id="7051771at2"/>
<feature type="transmembrane region" description="Helical" evidence="7">
    <location>
        <begin position="711"/>
        <end position="733"/>
    </location>
</feature>
<keyword evidence="6 7" id="KW-0472">Membrane</keyword>
<feature type="transmembrane region" description="Helical" evidence="7">
    <location>
        <begin position="630"/>
        <end position="649"/>
    </location>
</feature>
<feature type="transmembrane region" description="Helical" evidence="7">
    <location>
        <begin position="278"/>
        <end position="299"/>
    </location>
</feature>
<sequence>MATLLYRLGKTAYRRWPIFIAAWLIALIGLGAVAGYLSKPMSNTFSIPGIESVEAAELQQELFPDAAAVDAPSATIVVAAPEDEQLSDEPHAATVATLVSELNALEDVADGVVGPVEAAAGLEAQAVGGVDQAQEQATAAGQPFDRDAALARATAQIDAATPLSQDGRVGTVAFTFDTPTVLEVTPEMQDEVTEVIDTARDAGLTVEVSGSAMQSMEPAGASSELIGIGLALVILALTFGSLVAAGMPIVTAGIGVGIGLTAITAMTAVTEVPSSTTALASMLGLAVGIDYALFILARYRSELEHTDDRQEAMGIAVGTAGSAVVFAGLTVIIALVALSVVGISFLTAMGLGAAATVAVAVLVALTLLPAILGMLKTKAFSLRFRRYTPAREANGHVLNHGVRWARFIGRAPLVWVLLVVVGLGALAIPVKDMHLALPTDSTAAEDTTQRKASDLVTEAFGPGRLSPMLVVVDARGVEDPQEQQAAYQAVTEWAGGQEDVASAMMATGNDKGAMILLTPSSGAEDTATEELLQSLRDGEQAIEDETGTSIGVTGMTAIQTDVSEKLADALPVYLAIVIGLAFVLLVMVFRSLLVPLTATLGFLLSVMATLGATVAIFQEGLFGIFPGQPIVSFIPIFLIGVVFGLAMDYQVFLVTRIREAHVHGASYREAVVDGFRNSARVVTAAALIMTSVFAGFIFIDEPIVQSMGFALAAAVIFDAFVVRMVLIPALMYLMGEKAWYLPRWLDRILPNVDIEGENLHRPHLEDHYAKVNA</sequence>
<feature type="transmembrane region" description="Helical" evidence="7">
    <location>
        <begin position="320"/>
        <end position="345"/>
    </location>
</feature>
<dbReference type="PROSITE" id="PS50156">
    <property type="entry name" value="SSD"/>
    <property type="match status" value="1"/>
</dbReference>
<evidence type="ECO:0000256" key="1">
    <source>
        <dbReference type="ARBA" id="ARBA00004651"/>
    </source>
</evidence>
<evidence type="ECO:0000256" key="4">
    <source>
        <dbReference type="ARBA" id="ARBA00022692"/>
    </source>
</evidence>
<evidence type="ECO:0000259" key="8">
    <source>
        <dbReference type="PROSITE" id="PS50156"/>
    </source>
</evidence>
<dbReference type="RefSeq" id="WP_078699554.1">
    <property type="nucleotide sequence ID" value="NZ_LT796768.1"/>
</dbReference>
<comment type="subcellular location">
    <subcellularLocation>
        <location evidence="1">Cell membrane</location>
        <topology evidence="1">Multi-pass membrane protein</topology>
    </subcellularLocation>
</comment>
<dbReference type="InterPro" id="IPR004869">
    <property type="entry name" value="MMPL_dom"/>
</dbReference>
<dbReference type="Proteomes" id="UP000191040">
    <property type="component" value="Chromosome I"/>
</dbReference>
<comment type="similarity">
    <text evidence="2">Belongs to the resistance-nodulation-cell division (RND) (TC 2.A.6) family. MmpL subfamily.</text>
</comment>
<evidence type="ECO:0000256" key="3">
    <source>
        <dbReference type="ARBA" id="ARBA00022475"/>
    </source>
</evidence>
<feature type="transmembrane region" description="Helical" evidence="7">
    <location>
        <begin position="413"/>
        <end position="430"/>
    </location>
</feature>
<feature type="domain" description="SSD" evidence="8">
    <location>
        <begin position="242"/>
        <end position="374"/>
    </location>
</feature>
<evidence type="ECO:0000256" key="2">
    <source>
        <dbReference type="ARBA" id="ARBA00010157"/>
    </source>
</evidence>
<keyword evidence="5 7" id="KW-1133">Transmembrane helix</keyword>
<dbReference type="Gene3D" id="1.20.1640.10">
    <property type="entry name" value="Multidrug efflux transporter AcrB transmembrane domain"/>
    <property type="match status" value="2"/>
</dbReference>
<proteinExistence type="inferred from homology"/>
<evidence type="ECO:0000256" key="6">
    <source>
        <dbReference type="ARBA" id="ARBA00023136"/>
    </source>
</evidence>
<gene>
    <name evidence="9" type="ORF">SAMN06295964_1477</name>
</gene>
<dbReference type="PANTHER" id="PTHR33406">
    <property type="entry name" value="MEMBRANE PROTEIN MJ1562-RELATED"/>
    <property type="match status" value="1"/>
</dbReference>
<feature type="transmembrane region" description="Helical" evidence="7">
    <location>
        <begin position="225"/>
        <end position="258"/>
    </location>
</feature>
<keyword evidence="4 7" id="KW-0812">Transmembrane</keyword>
<feature type="transmembrane region" description="Helical" evidence="7">
    <location>
        <begin position="16"/>
        <end position="37"/>
    </location>
</feature>
<keyword evidence="3" id="KW-1003">Cell membrane</keyword>
<dbReference type="InterPro" id="IPR050545">
    <property type="entry name" value="Mycobact_MmpL"/>
</dbReference>
<accession>A0A1T4YYU9</accession>
<dbReference type="Pfam" id="PF03176">
    <property type="entry name" value="MMPL"/>
    <property type="match status" value="2"/>
</dbReference>
<organism evidence="9 10">
    <name type="scientific">Aeromicrobium choanae</name>
    <dbReference type="NCBI Taxonomy" id="1736691"/>
    <lineage>
        <taxon>Bacteria</taxon>
        <taxon>Bacillati</taxon>
        <taxon>Actinomycetota</taxon>
        <taxon>Actinomycetes</taxon>
        <taxon>Propionibacteriales</taxon>
        <taxon>Nocardioidaceae</taxon>
        <taxon>Aeromicrobium</taxon>
    </lineage>
</organism>
<name>A0A1T4YYU9_9ACTN</name>
<dbReference type="InterPro" id="IPR000731">
    <property type="entry name" value="SSD"/>
</dbReference>
<dbReference type="GO" id="GO:0005886">
    <property type="term" value="C:plasma membrane"/>
    <property type="evidence" value="ECO:0007669"/>
    <property type="project" value="UniProtKB-SubCell"/>
</dbReference>
<evidence type="ECO:0000313" key="9">
    <source>
        <dbReference type="EMBL" id="SKB06906.1"/>
    </source>
</evidence>
<dbReference type="SUPFAM" id="SSF82866">
    <property type="entry name" value="Multidrug efflux transporter AcrB transmembrane domain"/>
    <property type="match status" value="2"/>
</dbReference>
<dbReference type="PANTHER" id="PTHR33406:SF11">
    <property type="entry name" value="MEMBRANE PROTEIN SCO6666-RELATED"/>
    <property type="match status" value="1"/>
</dbReference>
<feature type="transmembrane region" description="Helical" evidence="7">
    <location>
        <begin position="681"/>
        <end position="699"/>
    </location>
</feature>
<protein>
    <submittedName>
        <fullName evidence="9">Putative drug exporter of the RND superfamily</fullName>
    </submittedName>
</protein>
<reference evidence="10" key="1">
    <citation type="submission" date="2017-02" db="EMBL/GenBank/DDBJ databases">
        <authorList>
            <person name="Varghese N."/>
            <person name="Submissions S."/>
        </authorList>
    </citation>
    <scope>NUCLEOTIDE SEQUENCE [LARGE SCALE GENOMIC DNA]</scope>
    <source>
        <strain evidence="10">9H-4</strain>
    </source>
</reference>
<feature type="transmembrane region" description="Helical" evidence="7">
    <location>
        <begin position="570"/>
        <end position="589"/>
    </location>
</feature>
<dbReference type="AlphaFoldDB" id="A0A1T4YYU9"/>
<evidence type="ECO:0000256" key="5">
    <source>
        <dbReference type="ARBA" id="ARBA00022989"/>
    </source>
</evidence>
<dbReference type="EMBL" id="LT796768">
    <property type="protein sequence ID" value="SKB06906.1"/>
    <property type="molecule type" value="Genomic_DNA"/>
</dbReference>
<feature type="transmembrane region" description="Helical" evidence="7">
    <location>
        <begin position="596"/>
        <end position="618"/>
    </location>
</feature>
<keyword evidence="10" id="KW-1185">Reference proteome</keyword>
<evidence type="ECO:0000256" key="7">
    <source>
        <dbReference type="SAM" id="Phobius"/>
    </source>
</evidence>